<dbReference type="EMBL" id="JAPTMY010000050">
    <property type="protein sequence ID" value="MCZ0859376.1"/>
    <property type="molecule type" value="Genomic_DNA"/>
</dbReference>
<gene>
    <name evidence="2" type="ORF">OHJ16_15165</name>
</gene>
<evidence type="ECO:0000256" key="1">
    <source>
        <dbReference type="SAM" id="MobiDB-lite"/>
    </source>
</evidence>
<protein>
    <submittedName>
        <fullName evidence="2">Uncharacterized protein</fullName>
    </submittedName>
</protein>
<accession>A0ABT4IC97</accession>
<proteinExistence type="predicted"/>
<feature type="compositionally biased region" description="Polar residues" evidence="1">
    <location>
        <begin position="41"/>
        <end position="56"/>
    </location>
</feature>
<evidence type="ECO:0000313" key="3">
    <source>
        <dbReference type="Proteomes" id="UP001072034"/>
    </source>
</evidence>
<organism evidence="2 3">
    <name type="scientific">Actinomyces israelii</name>
    <dbReference type="NCBI Taxonomy" id="1659"/>
    <lineage>
        <taxon>Bacteria</taxon>
        <taxon>Bacillati</taxon>
        <taxon>Actinomycetota</taxon>
        <taxon>Actinomycetes</taxon>
        <taxon>Actinomycetales</taxon>
        <taxon>Actinomycetaceae</taxon>
        <taxon>Actinomyces</taxon>
    </lineage>
</organism>
<comment type="caution">
    <text evidence="2">The sequence shown here is derived from an EMBL/GenBank/DDBJ whole genome shotgun (WGS) entry which is preliminary data.</text>
</comment>
<evidence type="ECO:0000313" key="2">
    <source>
        <dbReference type="EMBL" id="MCZ0859376.1"/>
    </source>
</evidence>
<name>A0ABT4IC97_9ACTO</name>
<feature type="region of interest" description="Disordered" evidence="1">
    <location>
        <begin position="30"/>
        <end position="67"/>
    </location>
</feature>
<dbReference type="RefSeq" id="WP_268918594.1">
    <property type="nucleotide sequence ID" value="NZ_JAPTMY010000050.1"/>
</dbReference>
<sequence length="67" mass="6963">MTDADRPSPTTPMDLLDTALERAGAIIDSTALRIPHPLDPQTASPTPTPRVTQAPSTEPPGDDGTEG</sequence>
<keyword evidence="3" id="KW-1185">Reference proteome</keyword>
<dbReference type="Proteomes" id="UP001072034">
    <property type="component" value="Unassembled WGS sequence"/>
</dbReference>
<reference evidence="2" key="1">
    <citation type="submission" date="2022-10" db="EMBL/GenBank/DDBJ databases">
        <title>Genome sequence of Actinomyces israelii ATCC 10048.</title>
        <authorList>
            <person name="Watt R.M."/>
            <person name="Tong W.M."/>
        </authorList>
    </citation>
    <scope>NUCLEOTIDE SEQUENCE</scope>
    <source>
        <strain evidence="2">ATCC 10048</strain>
    </source>
</reference>